<accession>A0ABY6SNR4</accession>
<proteinExistence type="predicted"/>
<dbReference type="RefSeq" id="WP_125147679.1">
    <property type="nucleotide sequence ID" value="NZ_UYIN01000001.1"/>
</dbReference>
<sequence>MKNLRYFPFERNKYFFGKLLGVSDFEAEQKYINNKRRLINRMLHGVGVVCGLNIIKVDDSFISVESGLALDYVGREILVDTPVIKKLSMFDGFDQDKDPNDSRYVYLCLEYDEEEKEPIHSITNPVNNGENRIQYNKYREKYRLYLDYEEPDIQPSETTNLYSVTEKIYEDNVVCIKHIASKYIKESDTFKFKIEIEKNSLLSNISLNYTIRLNCLECNDEDKILINFDESKVTKSEKYELEYEIKAKQVKNVDGLICVNPEEFKLIIGENEAKINEKKIITTKIIDKNQKEEILNKYFSTNMDDIINSLRDQKIYLAKISLVKAANTYIIENVENNPFNQYILNGMLMQAIEKIERQELDILKHKDLLKESTTLNKYIKNKEIISNSIDTSTGLAKIYIDKNNKAGDIFYSDEIVHGVGLGTIYTVLGVEDENGKEVIFGNSDIFGEAKKLEMASKIDVNNGTMVIGIKLLEHIDDSSVKIRWMAYRDAKEKDKDIEKPVMYIKPDICEINVRESIYLEAVSTGLKDKRCIWRIKEKEGGNIDENGKYVAPNIPGIYEVVAKSIENPEVTSSTFIVVRDENK</sequence>
<evidence type="ECO:0000313" key="2">
    <source>
        <dbReference type="Proteomes" id="UP000277570"/>
    </source>
</evidence>
<reference evidence="1 2" key="1">
    <citation type="submission" date="2018-11" db="EMBL/GenBank/DDBJ databases">
        <authorList>
            <consortium name="Pathogen Informatics"/>
        </authorList>
    </citation>
    <scope>NUCLEOTIDE SEQUENCE [LARGE SCALE GENOMIC DNA]</scope>
    <source>
        <strain evidence="1 2">NCTC10913</strain>
    </source>
</reference>
<organism evidence="1 2">
    <name type="scientific">Clostridium carnis</name>
    <dbReference type="NCBI Taxonomy" id="1530"/>
    <lineage>
        <taxon>Bacteria</taxon>
        <taxon>Bacillati</taxon>
        <taxon>Bacillota</taxon>
        <taxon>Clostridia</taxon>
        <taxon>Eubacteriales</taxon>
        <taxon>Clostridiaceae</taxon>
        <taxon>Clostridium</taxon>
    </lineage>
</organism>
<gene>
    <name evidence="1" type="ORF">NCTC10913_00421</name>
</gene>
<name>A0ABY6SNR4_9CLOT</name>
<protein>
    <submittedName>
        <fullName evidence="1">Uncharacterized protein</fullName>
    </submittedName>
</protein>
<dbReference type="EMBL" id="UYIN01000001">
    <property type="protein sequence ID" value="VDG69781.1"/>
    <property type="molecule type" value="Genomic_DNA"/>
</dbReference>
<comment type="caution">
    <text evidence="1">The sequence shown here is derived from an EMBL/GenBank/DDBJ whole genome shotgun (WGS) entry which is preliminary data.</text>
</comment>
<keyword evidence="2" id="KW-1185">Reference proteome</keyword>
<dbReference type="Proteomes" id="UP000277570">
    <property type="component" value="Unassembled WGS sequence"/>
</dbReference>
<evidence type="ECO:0000313" key="1">
    <source>
        <dbReference type="EMBL" id="VDG69781.1"/>
    </source>
</evidence>